<protein>
    <recommendedName>
        <fullName evidence="6">SURF1-like protein</fullName>
    </recommendedName>
</protein>
<organism evidence="8 9">
    <name type="scientific">Serinibacter salmoneus</name>
    <dbReference type="NCBI Taxonomy" id="556530"/>
    <lineage>
        <taxon>Bacteria</taxon>
        <taxon>Bacillati</taxon>
        <taxon>Actinomycetota</taxon>
        <taxon>Actinomycetes</taxon>
        <taxon>Micrococcales</taxon>
        <taxon>Beutenbergiaceae</taxon>
        <taxon>Serinibacter</taxon>
    </lineage>
</organism>
<feature type="transmembrane region" description="Helical" evidence="6">
    <location>
        <begin position="38"/>
        <end position="57"/>
    </location>
</feature>
<dbReference type="PANTHER" id="PTHR23427">
    <property type="entry name" value="SURFEIT LOCUS PROTEIN"/>
    <property type="match status" value="1"/>
</dbReference>
<keyword evidence="6" id="KW-1003">Cell membrane</keyword>
<dbReference type="CDD" id="cd06662">
    <property type="entry name" value="SURF1"/>
    <property type="match status" value="1"/>
</dbReference>
<evidence type="ECO:0000256" key="6">
    <source>
        <dbReference type="RuleBase" id="RU363076"/>
    </source>
</evidence>
<dbReference type="AlphaFoldDB" id="A0A2A9CZH4"/>
<evidence type="ECO:0000313" key="8">
    <source>
        <dbReference type="EMBL" id="PFG19000.1"/>
    </source>
</evidence>
<evidence type="ECO:0000256" key="5">
    <source>
        <dbReference type="ARBA" id="ARBA00023136"/>
    </source>
</evidence>
<evidence type="ECO:0000256" key="1">
    <source>
        <dbReference type="ARBA" id="ARBA00004370"/>
    </source>
</evidence>
<keyword evidence="3 6" id="KW-0812">Transmembrane</keyword>
<dbReference type="EMBL" id="PDJD01000001">
    <property type="protein sequence ID" value="PFG19000.1"/>
    <property type="molecule type" value="Genomic_DNA"/>
</dbReference>
<dbReference type="PROSITE" id="PS50895">
    <property type="entry name" value="SURF1"/>
    <property type="match status" value="1"/>
</dbReference>
<feature type="transmembrane region" description="Helical" evidence="6">
    <location>
        <begin position="235"/>
        <end position="255"/>
    </location>
</feature>
<keyword evidence="4 6" id="KW-1133">Transmembrane helix</keyword>
<dbReference type="InterPro" id="IPR045214">
    <property type="entry name" value="Surf1/Surf4"/>
</dbReference>
<comment type="similarity">
    <text evidence="2 6">Belongs to the SURF1 family.</text>
</comment>
<dbReference type="RefSeq" id="WP_098468203.1">
    <property type="nucleotide sequence ID" value="NZ_PDJD01000001.1"/>
</dbReference>
<name>A0A2A9CZH4_9MICO</name>
<dbReference type="Pfam" id="PF02104">
    <property type="entry name" value="SURF1"/>
    <property type="match status" value="1"/>
</dbReference>
<keyword evidence="5 6" id="KW-0472">Membrane</keyword>
<dbReference type="PANTHER" id="PTHR23427:SF2">
    <property type="entry name" value="SURFEIT LOCUS PROTEIN 1"/>
    <property type="match status" value="1"/>
</dbReference>
<evidence type="ECO:0000256" key="4">
    <source>
        <dbReference type="ARBA" id="ARBA00022989"/>
    </source>
</evidence>
<evidence type="ECO:0000256" key="2">
    <source>
        <dbReference type="ARBA" id="ARBA00007165"/>
    </source>
</evidence>
<evidence type="ECO:0000256" key="7">
    <source>
        <dbReference type="SAM" id="MobiDB-lite"/>
    </source>
</evidence>
<evidence type="ECO:0000313" key="9">
    <source>
        <dbReference type="Proteomes" id="UP000224915"/>
    </source>
</evidence>
<dbReference type="Proteomes" id="UP000224915">
    <property type="component" value="Unassembled WGS sequence"/>
</dbReference>
<comment type="subcellular location">
    <subcellularLocation>
        <location evidence="6">Cell membrane</location>
        <topology evidence="6">Multi-pass membrane protein</topology>
    </subcellularLocation>
    <subcellularLocation>
        <location evidence="1">Membrane</location>
    </subcellularLocation>
</comment>
<feature type="region of interest" description="Disordered" evidence="7">
    <location>
        <begin position="1"/>
        <end position="21"/>
    </location>
</feature>
<dbReference type="GO" id="GO:0005886">
    <property type="term" value="C:plasma membrane"/>
    <property type="evidence" value="ECO:0007669"/>
    <property type="project" value="UniProtKB-SubCell"/>
</dbReference>
<feature type="compositionally biased region" description="Basic and acidic residues" evidence="7">
    <location>
        <begin position="1"/>
        <end position="12"/>
    </location>
</feature>
<keyword evidence="9" id="KW-1185">Reference proteome</keyword>
<dbReference type="InterPro" id="IPR002994">
    <property type="entry name" value="Surf1/Shy1"/>
</dbReference>
<reference evidence="8 9" key="1">
    <citation type="submission" date="2017-10" db="EMBL/GenBank/DDBJ databases">
        <title>Sequencing the genomes of 1000 actinobacteria strains.</title>
        <authorList>
            <person name="Klenk H.-P."/>
        </authorList>
    </citation>
    <scope>NUCLEOTIDE SEQUENCE [LARGE SCALE GENOMIC DNA]</scope>
    <source>
        <strain evidence="8 9">DSM 21801</strain>
    </source>
</reference>
<accession>A0A2A9CZH4</accession>
<comment type="caution">
    <text evidence="8">The sequence shown here is derived from an EMBL/GenBank/DDBJ whole genome shotgun (WGS) entry which is preliminary data.</text>
</comment>
<gene>
    <name evidence="8" type="ORF">ATL40_0554</name>
</gene>
<dbReference type="OrthoDB" id="3266379at2"/>
<proteinExistence type="inferred from homology"/>
<sequence length="273" mass="29294">MTSTAPREEADSSRAAGSTRPRVSAGEFWRAARTRRMLAILVLLVAAAIVCGRLGAWQIDRAFQRAEVAAATAAQVQQATAPTPLAQMVDPGEHVTGTMVGLPVTVTGTYEGEQLVVPDRVVDGEDAYLVVAPLRTTEGAWLMVVRGWQTTDQQPPALPQGEVELTGAVTAAESYQVADLPAGQIPSLSAAYLAGEWGLPIYNAYLVLAESDDAALRTVPGPELDGGGEVDLRNLAYAVEWYVFGAFALVVWYRLVREEALQRREEADADAER</sequence>
<evidence type="ECO:0000256" key="3">
    <source>
        <dbReference type="ARBA" id="ARBA00022692"/>
    </source>
</evidence>